<dbReference type="Proteomes" id="UP000236990">
    <property type="component" value="Unassembled WGS sequence"/>
</dbReference>
<proteinExistence type="predicted"/>
<protein>
    <recommendedName>
        <fullName evidence="3">Fatty acid kinase subunit A-like C-terminal domain-containing protein</fullName>
    </recommendedName>
</protein>
<gene>
    <name evidence="4" type="ORF">S101258_01966</name>
</gene>
<dbReference type="SMART" id="SM01121">
    <property type="entry name" value="Dak1_2"/>
    <property type="match status" value="1"/>
</dbReference>
<dbReference type="Pfam" id="PF13684">
    <property type="entry name" value="FakA-like_C"/>
    <property type="match status" value="1"/>
</dbReference>
<dbReference type="AlphaFoldDB" id="A0A2S3U4N7"/>
<organism evidence="4 5">
    <name type="scientific">Lactiplantibacillus plantarum subsp. plantarum</name>
    <dbReference type="NCBI Taxonomy" id="337330"/>
    <lineage>
        <taxon>Bacteria</taxon>
        <taxon>Bacillati</taxon>
        <taxon>Bacillota</taxon>
        <taxon>Bacilli</taxon>
        <taxon>Lactobacillales</taxon>
        <taxon>Lactobacillaceae</taxon>
        <taxon>Lactiplantibacillus</taxon>
    </lineage>
</organism>
<name>A0A2S3U4N7_LACPN</name>
<dbReference type="EMBL" id="NKCZ01000109">
    <property type="protein sequence ID" value="POD83500.1"/>
    <property type="molecule type" value="Genomic_DNA"/>
</dbReference>
<keyword evidence="1" id="KW-0175">Coiled coil</keyword>
<accession>A0A2S3U4N7</accession>
<comment type="caution">
    <text evidence="4">The sequence shown here is derived from an EMBL/GenBank/DDBJ whole genome shotgun (WGS) entry which is preliminary data.</text>
</comment>
<dbReference type="PANTHER" id="PTHR33434:SF4">
    <property type="entry name" value="PHOSPHATASE PROTEIN"/>
    <property type="match status" value="1"/>
</dbReference>
<dbReference type="InterPro" id="IPR050270">
    <property type="entry name" value="DegV_domain_contain"/>
</dbReference>
<feature type="domain" description="Fatty acid kinase subunit A-like C-terminal" evidence="3">
    <location>
        <begin position="1"/>
        <end position="251"/>
    </location>
</feature>
<evidence type="ECO:0000259" key="3">
    <source>
        <dbReference type="SMART" id="SM01121"/>
    </source>
</evidence>
<evidence type="ECO:0000256" key="2">
    <source>
        <dbReference type="SAM" id="MobiDB-lite"/>
    </source>
</evidence>
<dbReference type="PANTHER" id="PTHR33434">
    <property type="entry name" value="DEGV DOMAIN-CONTAINING PROTEIN DR_1986-RELATED"/>
    <property type="match status" value="1"/>
</dbReference>
<feature type="coiled-coil region" evidence="1">
    <location>
        <begin position="211"/>
        <end position="238"/>
    </location>
</feature>
<sequence length="251" mass="26888">MRLQQETIMEHDKEDEAQAAAEPALPSQPQVDMHGYAIISVSSGDGIGKLFKGLGVTDIIAGGQTMNPSTADIVKAVNDSGAQQALVLPNNKNIFLAAEQAAEVADVPVKIIHSQTISQGMTAMLAFNAEADLDDNQAAMEETLSTVVSGQVTHAVRDTTIDGLEIKKDDYMGLVDGKIVITNPDRDTAALDMVKAMLDEDSELVTIIYGKDATKTDADHLAAKVQELDDELEIEIHEGDQPVYPFLVSVE</sequence>
<dbReference type="InterPro" id="IPR033470">
    <property type="entry name" value="FakA-like_C"/>
</dbReference>
<evidence type="ECO:0000313" key="5">
    <source>
        <dbReference type="Proteomes" id="UP000236990"/>
    </source>
</evidence>
<evidence type="ECO:0000313" key="4">
    <source>
        <dbReference type="EMBL" id="POD83500.1"/>
    </source>
</evidence>
<feature type="region of interest" description="Disordered" evidence="2">
    <location>
        <begin position="1"/>
        <end position="26"/>
    </location>
</feature>
<evidence type="ECO:0000256" key="1">
    <source>
        <dbReference type="SAM" id="Coils"/>
    </source>
</evidence>
<reference evidence="4 5" key="1">
    <citation type="submission" date="2017-06" db="EMBL/GenBank/DDBJ databases">
        <title>Genome sequence of Lactobacillus plantarum subsp. plantarum strain SRCM101258.</title>
        <authorList>
            <person name="Cho S.H."/>
        </authorList>
    </citation>
    <scope>NUCLEOTIDE SEQUENCE [LARGE SCALE GENOMIC DNA]</scope>
    <source>
        <strain evidence="4 5">SRCM101258</strain>
    </source>
</reference>